<keyword evidence="2" id="KW-1185">Reference proteome</keyword>
<dbReference type="Proteomes" id="UP000030145">
    <property type="component" value="Unassembled WGS sequence"/>
</dbReference>
<proteinExistence type="predicted"/>
<accession>A0A0A2DG63</accession>
<dbReference type="EMBL" id="JRVJ01000021">
    <property type="protein sequence ID" value="KGM18170.1"/>
    <property type="molecule type" value="Genomic_DNA"/>
</dbReference>
<name>A0A0A2DG63_9CORY</name>
<organism evidence="1 2">
    <name type="scientific">Corynebacterium auriscanis</name>
    <dbReference type="NCBI Taxonomy" id="99807"/>
    <lineage>
        <taxon>Bacteria</taxon>
        <taxon>Bacillati</taxon>
        <taxon>Actinomycetota</taxon>
        <taxon>Actinomycetes</taxon>
        <taxon>Mycobacteriales</taxon>
        <taxon>Corynebacteriaceae</taxon>
        <taxon>Corynebacterium</taxon>
    </lineage>
</organism>
<reference evidence="1 2" key="1">
    <citation type="submission" date="2014-10" db="EMBL/GenBank/DDBJ databases">
        <title>Whole Genome sequence of Corynebacterium auriscanis strain CIP 106629.</title>
        <authorList>
            <person name="Hassan S.S."/>
            <person name="Jamal S.B."/>
            <person name="Tiwari S."/>
            <person name="Oliveira L.D.C."/>
            <person name="Souza F."/>
            <person name="Mariano D.C."/>
            <person name="Almeida S."/>
            <person name="Dorella F."/>
            <person name="Pereira F."/>
            <person name="Carvalho A."/>
            <person name="Leal C.A."/>
            <person name="Soares S.D.C."/>
            <person name="Figueiredo H.C."/>
            <person name="Silva A."/>
            <person name="Azevedo V.A."/>
        </authorList>
    </citation>
    <scope>NUCLEOTIDE SEQUENCE [LARGE SCALE GENOMIC DNA]</scope>
    <source>
        <strain evidence="1 2">CIP 106629</strain>
    </source>
</reference>
<protein>
    <recommendedName>
        <fullName evidence="3">HTH cro/C1-type domain-containing protein</fullName>
    </recommendedName>
</protein>
<sequence>MAICSQRRKSGAQNKPKEANVIATQAPRYRFREGALDHIMRSRNLTTDSQLAAAIGIKEEDLQRVRAGALVSARLALKVSALQGDEDYIIGYFEPIYDLAA</sequence>
<evidence type="ECO:0000313" key="1">
    <source>
        <dbReference type="EMBL" id="KGM18170.1"/>
    </source>
</evidence>
<evidence type="ECO:0008006" key="3">
    <source>
        <dbReference type="Google" id="ProtNLM"/>
    </source>
</evidence>
<dbReference type="AlphaFoldDB" id="A0A0A2DG63"/>
<comment type="caution">
    <text evidence="1">The sequence shown here is derived from an EMBL/GenBank/DDBJ whole genome shotgun (WGS) entry which is preliminary data.</text>
</comment>
<evidence type="ECO:0000313" key="2">
    <source>
        <dbReference type="Proteomes" id="UP000030145"/>
    </source>
</evidence>
<gene>
    <name evidence="1" type="ORF">MA47_09850</name>
</gene>